<proteinExistence type="predicted"/>
<protein>
    <submittedName>
        <fullName evidence="1">Uncharacterized protein</fullName>
    </submittedName>
</protein>
<organism evidence="1 2">
    <name type="scientific">Mycena metata</name>
    <dbReference type="NCBI Taxonomy" id="1033252"/>
    <lineage>
        <taxon>Eukaryota</taxon>
        <taxon>Fungi</taxon>
        <taxon>Dikarya</taxon>
        <taxon>Basidiomycota</taxon>
        <taxon>Agaricomycotina</taxon>
        <taxon>Agaricomycetes</taxon>
        <taxon>Agaricomycetidae</taxon>
        <taxon>Agaricales</taxon>
        <taxon>Marasmiineae</taxon>
        <taxon>Mycenaceae</taxon>
        <taxon>Mycena</taxon>
    </lineage>
</organism>
<reference evidence="1" key="1">
    <citation type="submission" date="2023-03" db="EMBL/GenBank/DDBJ databases">
        <title>Massive genome expansion in bonnet fungi (Mycena s.s.) driven by repeated elements and novel gene families across ecological guilds.</title>
        <authorList>
            <consortium name="Lawrence Berkeley National Laboratory"/>
            <person name="Harder C.B."/>
            <person name="Miyauchi S."/>
            <person name="Viragh M."/>
            <person name="Kuo A."/>
            <person name="Thoen E."/>
            <person name="Andreopoulos B."/>
            <person name="Lu D."/>
            <person name="Skrede I."/>
            <person name="Drula E."/>
            <person name="Henrissat B."/>
            <person name="Morin E."/>
            <person name="Kohler A."/>
            <person name="Barry K."/>
            <person name="LaButti K."/>
            <person name="Morin E."/>
            <person name="Salamov A."/>
            <person name="Lipzen A."/>
            <person name="Mereny Z."/>
            <person name="Hegedus B."/>
            <person name="Baldrian P."/>
            <person name="Stursova M."/>
            <person name="Weitz H."/>
            <person name="Taylor A."/>
            <person name="Grigoriev I.V."/>
            <person name="Nagy L.G."/>
            <person name="Martin F."/>
            <person name="Kauserud H."/>
        </authorList>
    </citation>
    <scope>NUCLEOTIDE SEQUENCE</scope>
    <source>
        <strain evidence="1">CBHHK182m</strain>
    </source>
</reference>
<comment type="caution">
    <text evidence="1">The sequence shown here is derived from an EMBL/GenBank/DDBJ whole genome shotgun (WGS) entry which is preliminary data.</text>
</comment>
<accession>A0AAD7INQ6</accession>
<sequence length="220" mass="24742">MDLPLVTYGITELEWPDDITYMQTSEIEPWEETTIYTHTISGKGSRNRNAKVFRRNPSIGNWIKKQGCTQDRTKQFARYSLAHQYEMPAESWGEPDVRKSGKLPALNARRGSNKFDCEKLLVVIDCQVSLLLIVRQTRRGALRACGVPLLLNGRSSLELCICRSGDRGERETGAELVLDRKEVAKLDETPGPWTSGDSGDPKEAAEFLSGSKYPKFQFGV</sequence>
<dbReference type="Proteomes" id="UP001215598">
    <property type="component" value="Unassembled WGS sequence"/>
</dbReference>
<name>A0AAD7INQ6_9AGAR</name>
<evidence type="ECO:0000313" key="1">
    <source>
        <dbReference type="EMBL" id="KAJ7747283.1"/>
    </source>
</evidence>
<dbReference type="EMBL" id="JARKIB010000077">
    <property type="protein sequence ID" value="KAJ7747283.1"/>
    <property type="molecule type" value="Genomic_DNA"/>
</dbReference>
<evidence type="ECO:0000313" key="2">
    <source>
        <dbReference type="Proteomes" id="UP001215598"/>
    </source>
</evidence>
<gene>
    <name evidence="1" type="ORF">B0H16DRAFT_1692466</name>
</gene>
<dbReference type="AlphaFoldDB" id="A0AAD7INQ6"/>
<keyword evidence="2" id="KW-1185">Reference proteome</keyword>